<name>A0A550C092_9AGAR</name>
<reference evidence="3 4" key="1">
    <citation type="journal article" date="2019" name="New Phytol.">
        <title>Comparative genomics reveals unique wood-decay strategies and fruiting body development in the Schizophyllaceae.</title>
        <authorList>
            <person name="Almasi E."/>
            <person name="Sahu N."/>
            <person name="Krizsan K."/>
            <person name="Balint B."/>
            <person name="Kovacs G.M."/>
            <person name="Kiss B."/>
            <person name="Cseklye J."/>
            <person name="Drula E."/>
            <person name="Henrissat B."/>
            <person name="Nagy I."/>
            <person name="Chovatia M."/>
            <person name="Adam C."/>
            <person name="LaButti K."/>
            <person name="Lipzen A."/>
            <person name="Riley R."/>
            <person name="Grigoriev I.V."/>
            <person name="Nagy L.G."/>
        </authorList>
    </citation>
    <scope>NUCLEOTIDE SEQUENCE [LARGE SCALE GENOMIC DNA]</scope>
    <source>
        <strain evidence="3 4">NL-1724</strain>
    </source>
</reference>
<feature type="region of interest" description="Disordered" evidence="1">
    <location>
        <begin position="83"/>
        <end position="136"/>
    </location>
</feature>
<dbReference type="InterPro" id="IPR011993">
    <property type="entry name" value="PH-like_dom_sf"/>
</dbReference>
<feature type="domain" description="RanBD1" evidence="2">
    <location>
        <begin position="135"/>
        <end position="268"/>
    </location>
</feature>
<evidence type="ECO:0000313" key="4">
    <source>
        <dbReference type="Proteomes" id="UP000320762"/>
    </source>
</evidence>
<dbReference type="EMBL" id="VDMD01000038">
    <property type="protein sequence ID" value="TRM58200.1"/>
    <property type="molecule type" value="Genomic_DNA"/>
</dbReference>
<dbReference type="Proteomes" id="UP000320762">
    <property type="component" value="Unassembled WGS sequence"/>
</dbReference>
<dbReference type="SUPFAM" id="SSF50729">
    <property type="entry name" value="PH domain-like"/>
    <property type="match status" value="1"/>
</dbReference>
<protein>
    <recommendedName>
        <fullName evidence="2">RanBD1 domain-containing protein</fullName>
    </recommendedName>
</protein>
<sequence>MGPAGHDNATAGPVEVAALEQPVAVAPESMTASSGSKEDEVKKSATTCPKTPPAHPKMPETPKPTPARRGFAAFAGSASPFATLSTPKASSSAAPSWASPRATPGGASPPAWLSPTTPAWAKRDSGSPPSPNGKQPVALVPQVYATPVAQGQTTGEENEDATAEIRGVRLYTKRGAKGFSEGIVGTMKLLRHKETQKQRLLFRRDPLWQVVMNVRMQEGMRCAYDAEERVVRIVTRETSNEAKAEIVVYAVKPSRSCPKDKFAKFAQDITAVVSSLSSPA</sequence>
<dbReference type="Gene3D" id="2.30.29.30">
    <property type="entry name" value="Pleckstrin-homology domain (PH domain)/Phosphotyrosine-binding domain (PTB)"/>
    <property type="match status" value="1"/>
</dbReference>
<gene>
    <name evidence="3" type="ORF">BD626DRAFT_188294</name>
</gene>
<dbReference type="STRING" id="97359.A0A550C092"/>
<dbReference type="AlphaFoldDB" id="A0A550C092"/>
<dbReference type="SMART" id="SM00160">
    <property type="entry name" value="RanBD"/>
    <property type="match status" value="1"/>
</dbReference>
<dbReference type="Pfam" id="PF00638">
    <property type="entry name" value="Ran_BP1"/>
    <property type="match status" value="1"/>
</dbReference>
<feature type="region of interest" description="Disordered" evidence="1">
    <location>
        <begin position="21"/>
        <end position="70"/>
    </location>
</feature>
<dbReference type="InterPro" id="IPR045255">
    <property type="entry name" value="RanBP1-like"/>
</dbReference>
<feature type="compositionally biased region" description="Pro residues" evidence="1">
    <location>
        <begin position="50"/>
        <end position="65"/>
    </location>
</feature>
<evidence type="ECO:0000259" key="2">
    <source>
        <dbReference type="PROSITE" id="PS50196"/>
    </source>
</evidence>
<comment type="caution">
    <text evidence="3">The sequence shown here is derived from an EMBL/GenBank/DDBJ whole genome shotgun (WGS) entry which is preliminary data.</text>
</comment>
<dbReference type="InterPro" id="IPR000156">
    <property type="entry name" value="Ran_bind_dom"/>
</dbReference>
<proteinExistence type="predicted"/>
<evidence type="ECO:0000313" key="3">
    <source>
        <dbReference type="EMBL" id="TRM58200.1"/>
    </source>
</evidence>
<dbReference type="PROSITE" id="PS50196">
    <property type="entry name" value="RANBD1"/>
    <property type="match status" value="1"/>
</dbReference>
<evidence type="ECO:0000256" key="1">
    <source>
        <dbReference type="SAM" id="MobiDB-lite"/>
    </source>
</evidence>
<dbReference type="OrthoDB" id="2357150at2759"/>
<organism evidence="3 4">
    <name type="scientific">Schizophyllum amplum</name>
    <dbReference type="NCBI Taxonomy" id="97359"/>
    <lineage>
        <taxon>Eukaryota</taxon>
        <taxon>Fungi</taxon>
        <taxon>Dikarya</taxon>
        <taxon>Basidiomycota</taxon>
        <taxon>Agaricomycotina</taxon>
        <taxon>Agaricomycetes</taxon>
        <taxon>Agaricomycetidae</taxon>
        <taxon>Agaricales</taxon>
        <taxon>Schizophyllaceae</taxon>
        <taxon>Schizophyllum</taxon>
    </lineage>
</organism>
<dbReference type="PANTHER" id="PTHR23138">
    <property type="entry name" value="RAN BINDING PROTEIN"/>
    <property type="match status" value="1"/>
</dbReference>
<keyword evidence="4" id="KW-1185">Reference proteome</keyword>
<accession>A0A550C092</accession>
<feature type="compositionally biased region" description="Low complexity" evidence="1">
    <location>
        <begin position="83"/>
        <end position="104"/>
    </location>
</feature>